<gene>
    <name evidence="1" type="ORF">LCGC14_2226320</name>
</gene>
<name>A0A0F9DX55_9ZZZZ</name>
<comment type="caution">
    <text evidence="1">The sequence shown here is derived from an EMBL/GenBank/DDBJ whole genome shotgun (WGS) entry which is preliminary data.</text>
</comment>
<organism evidence="1">
    <name type="scientific">marine sediment metagenome</name>
    <dbReference type="NCBI Taxonomy" id="412755"/>
    <lineage>
        <taxon>unclassified sequences</taxon>
        <taxon>metagenomes</taxon>
        <taxon>ecological metagenomes</taxon>
    </lineage>
</organism>
<protein>
    <submittedName>
        <fullName evidence="1">Uncharacterized protein</fullName>
    </submittedName>
</protein>
<proteinExistence type="predicted"/>
<dbReference type="AlphaFoldDB" id="A0A0F9DX55"/>
<sequence length="41" mass="4505">VTEPWPLDADGKQIANPTPANVTYISSSIYNELDFNVLPLT</sequence>
<evidence type="ECO:0000313" key="1">
    <source>
        <dbReference type="EMBL" id="KKL58346.1"/>
    </source>
</evidence>
<feature type="non-terminal residue" evidence="1">
    <location>
        <position position="1"/>
    </location>
</feature>
<dbReference type="EMBL" id="LAZR01029858">
    <property type="protein sequence ID" value="KKL58346.1"/>
    <property type="molecule type" value="Genomic_DNA"/>
</dbReference>
<accession>A0A0F9DX55</accession>
<reference evidence="1" key="1">
    <citation type="journal article" date="2015" name="Nature">
        <title>Complex archaea that bridge the gap between prokaryotes and eukaryotes.</title>
        <authorList>
            <person name="Spang A."/>
            <person name="Saw J.H."/>
            <person name="Jorgensen S.L."/>
            <person name="Zaremba-Niedzwiedzka K."/>
            <person name="Martijn J."/>
            <person name="Lind A.E."/>
            <person name="van Eijk R."/>
            <person name="Schleper C."/>
            <person name="Guy L."/>
            <person name="Ettema T.J."/>
        </authorList>
    </citation>
    <scope>NUCLEOTIDE SEQUENCE</scope>
</reference>